<reference evidence="1" key="1">
    <citation type="journal article" date="2009" name="Rice">
        <title>De Novo Next Generation Sequencing of Plant Genomes.</title>
        <authorList>
            <person name="Rounsley S."/>
            <person name="Marri P.R."/>
            <person name="Yu Y."/>
            <person name="He R."/>
            <person name="Sisneros N."/>
            <person name="Goicoechea J.L."/>
            <person name="Lee S.J."/>
            <person name="Angelova A."/>
            <person name="Kudrna D."/>
            <person name="Luo M."/>
            <person name="Affourtit J."/>
            <person name="Desany B."/>
            <person name="Knight J."/>
            <person name="Niazi F."/>
            <person name="Egholm M."/>
            <person name="Wing R.A."/>
        </authorList>
    </citation>
    <scope>NUCLEOTIDE SEQUENCE [LARGE SCALE GENOMIC DNA]</scope>
    <source>
        <strain evidence="1">cv. IRGC 105608</strain>
    </source>
</reference>
<accession>A0A0D3GG25</accession>
<sequence>MVLEPVHQHSKGLPRRQLACGPPCLSFAFWIDSFVSSLSRPLLVLASSLLSHGVRGPLRPRLFLASFLSISVLVSGSVHCSPCF</sequence>
<dbReference type="PaxDb" id="65489-OBART06G13140.1"/>
<dbReference type="EnsemblPlants" id="OBART06G13140.1">
    <property type="protein sequence ID" value="OBART06G13140.1"/>
    <property type="gene ID" value="OBART06G13140"/>
</dbReference>
<dbReference type="HOGENOM" id="CLU_2531445_0_0_1"/>
<name>A0A0D3GG25_9ORYZ</name>
<proteinExistence type="predicted"/>
<protein>
    <submittedName>
        <fullName evidence="1">Uncharacterized protein</fullName>
    </submittedName>
</protein>
<dbReference type="Proteomes" id="UP000026960">
    <property type="component" value="Chromosome 6"/>
</dbReference>
<dbReference type="Gramene" id="OBART06G13140.1">
    <property type="protein sequence ID" value="OBART06G13140.1"/>
    <property type="gene ID" value="OBART06G13140"/>
</dbReference>
<reference evidence="1" key="2">
    <citation type="submission" date="2015-03" db="UniProtKB">
        <authorList>
            <consortium name="EnsemblPlants"/>
        </authorList>
    </citation>
    <scope>IDENTIFICATION</scope>
</reference>
<evidence type="ECO:0000313" key="1">
    <source>
        <dbReference type="EnsemblPlants" id="OBART06G13140.1"/>
    </source>
</evidence>
<organism evidence="1">
    <name type="scientific">Oryza barthii</name>
    <dbReference type="NCBI Taxonomy" id="65489"/>
    <lineage>
        <taxon>Eukaryota</taxon>
        <taxon>Viridiplantae</taxon>
        <taxon>Streptophyta</taxon>
        <taxon>Embryophyta</taxon>
        <taxon>Tracheophyta</taxon>
        <taxon>Spermatophyta</taxon>
        <taxon>Magnoliopsida</taxon>
        <taxon>Liliopsida</taxon>
        <taxon>Poales</taxon>
        <taxon>Poaceae</taxon>
        <taxon>BOP clade</taxon>
        <taxon>Oryzoideae</taxon>
        <taxon>Oryzeae</taxon>
        <taxon>Oryzinae</taxon>
        <taxon>Oryza</taxon>
    </lineage>
</organism>
<keyword evidence="2" id="KW-1185">Reference proteome</keyword>
<evidence type="ECO:0000313" key="2">
    <source>
        <dbReference type="Proteomes" id="UP000026960"/>
    </source>
</evidence>
<dbReference type="AlphaFoldDB" id="A0A0D3GG25"/>